<dbReference type="Gene3D" id="3.40.50.300">
    <property type="entry name" value="P-loop containing nucleotide triphosphate hydrolases"/>
    <property type="match status" value="1"/>
</dbReference>
<dbReference type="RefSeq" id="WP_118926701.1">
    <property type="nucleotide sequence ID" value="NZ_QXGH01000022.1"/>
</dbReference>
<dbReference type="InterPro" id="IPR011990">
    <property type="entry name" value="TPR-like_helical_dom_sf"/>
</dbReference>
<evidence type="ECO:0000313" key="2">
    <source>
        <dbReference type="EMBL" id="RHW25735.1"/>
    </source>
</evidence>
<evidence type="ECO:0000259" key="1">
    <source>
        <dbReference type="PROSITE" id="PS50043"/>
    </source>
</evidence>
<proteinExistence type="predicted"/>
<accession>A0A417XZF1</accession>
<dbReference type="CDD" id="cd06170">
    <property type="entry name" value="LuxR_C_like"/>
    <property type="match status" value="1"/>
</dbReference>
<feature type="domain" description="HTH luxR-type" evidence="1">
    <location>
        <begin position="704"/>
        <end position="769"/>
    </location>
</feature>
<reference evidence="2 3" key="1">
    <citation type="submission" date="2018-09" db="EMBL/GenBank/DDBJ databases">
        <title>Genome sequencing of Nocardioides immobilis CCTCC AB 2017083 for comparison to Nocardioides silvaticus.</title>
        <authorList>
            <person name="Li C."/>
            <person name="Wang G."/>
        </authorList>
    </citation>
    <scope>NUCLEOTIDE SEQUENCE [LARGE SCALE GENOMIC DNA]</scope>
    <source>
        <strain evidence="2 3">CCTCC AB 2017083</strain>
    </source>
</reference>
<dbReference type="SUPFAM" id="SSF52540">
    <property type="entry name" value="P-loop containing nucleoside triphosphate hydrolases"/>
    <property type="match status" value="1"/>
</dbReference>
<dbReference type="Gene3D" id="1.25.40.10">
    <property type="entry name" value="Tetratricopeptide repeat domain"/>
    <property type="match status" value="1"/>
</dbReference>
<protein>
    <submittedName>
        <fullName evidence="2">LuxR family transcriptional regulator</fullName>
    </submittedName>
</protein>
<organism evidence="2 3">
    <name type="scientific">Nocardioides immobilis</name>
    <dbReference type="NCBI Taxonomy" id="2049295"/>
    <lineage>
        <taxon>Bacteria</taxon>
        <taxon>Bacillati</taxon>
        <taxon>Actinomycetota</taxon>
        <taxon>Actinomycetes</taxon>
        <taxon>Propionibacteriales</taxon>
        <taxon>Nocardioidaceae</taxon>
        <taxon>Nocardioides</taxon>
    </lineage>
</organism>
<dbReference type="PANTHER" id="PTHR47691">
    <property type="entry name" value="REGULATOR-RELATED"/>
    <property type="match status" value="1"/>
</dbReference>
<dbReference type="InterPro" id="IPR027417">
    <property type="entry name" value="P-loop_NTPase"/>
</dbReference>
<dbReference type="Proteomes" id="UP000283644">
    <property type="component" value="Unassembled WGS sequence"/>
</dbReference>
<dbReference type="GO" id="GO:0043531">
    <property type="term" value="F:ADP binding"/>
    <property type="evidence" value="ECO:0007669"/>
    <property type="project" value="InterPro"/>
</dbReference>
<dbReference type="SUPFAM" id="SSF46894">
    <property type="entry name" value="C-terminal effector domain of the bipartite response regulators"/>
    <property type="match status" value="1"/>
</dbReference>
<dbReference type="GO" id="GO:0006355">
    <property type="term" value="P:regulation of DNA-templated transcription"/>
    <property type="evidence" value="ECO:0007669"/>
    <property type="project" value="InterPro"/>
</dbReference>
<sequence>MHQDDPSLPGLPGLPVDVSTFIGRRADRASVRSLLTEARLVTLTGVGGVGKTRLALRVAADVRRAFADGVVFVSLAPHNDPEQIPYAIATSLGMQGRSRRPTTTTLVEYLRSRSTLIVLDNCEHVIDAAAVLADTLIRTCPDLRLLATSREPLRIDGEAIHVVSPLTVPPADTTAPLQQYESVMLFVDRAKAAVAGFNLTVANRESVGQIVTKLEGIPLAIELAAGRLRAMSPEEIARNLTERWELLSRGSRTAPDRQRTMAACIEWSFDLCTPIEQEAWGQLAVFADGFELEGASAVCAQVDLPVADVVTALVDKSILVATPVGPTTRFRMLPPIRHRGISHLRVQGELTAVRRRHRDWCVNLSHQVVDMWMSPRQVDGINQLRREMGNINSCLEFCWTEPGEADHGLAMGAELLEFGLADGALRQGRLWFDRLLARSPSADDLRARALRTAGWWAAMQGDVAHASQLIGQGSDIAAEVGGHTEVLLTQAQAFVAMFSGDVDLAHDKFAEAAAGFREYGDRSQEAHTHALAALNECFRRDIPAALAEHEACLALTEPCGESWYRSYSLWIAGLALWASGKPDEGLALQKASLELRRRTRDPLGIGTSVEAMAWMCVDADPERAARLLGGARAIWDRIETSTEALADLHEFHVGCVTTARGRLGDAAYEAAFEQGRTSNQDALVAEALGHEQATVRKARPAARSAQKASPLTPRERQIAELVASGMGNKDIATTLVISKRTAETHVEHILTKLGFNNRNQITAWVAEQLDSAEH</sequence>
<dbReference type="InterPro" id="IPR036388">
    <property type="entry name" value="WH-like_DNA-bd_sf"/>
</dbReference>
<dbReference type="InterPro" id="IPR000792">
    <property type="entry name" value="Tscrpt_reg_LuxR_C"/>
</dbReference>
<dbReference type="GO" id="GO:0003677">
    <property type="term" value="F:DNA binding"/>
    <property type="evidence" value="ECO:0007669"/>
    <property type="project" value="InterPro"/>
</dbReference>
<dbReference type="EMBL" id="QXGH01000022">
    <property type="protein sequence ID" value="RHW25735.1"/>
    <property type="molecule type" value="Genomic_DNA"/>
</dbReference>
<comment type="caution">
    <text evidence="2">The sequence shown here is derived from an EMBL/GenBank/DDBJ whole genome shotgun (WGS) entry which is preliminary data.</text>
</comment>
<dbReference type="PANTHER" id="PTHR47691:SF3">
    <property type="entry name" value="HTH-TYPE TRANSCRIPTIONAL REGULATOR RV0890C-RELATED"/>
    <property type="match status" value="1"/>
</dbReference>
<dbReference type="InterPro" id="IPR049945">
    <property type="entry name" value="AAA_22"/>
</dbReference>
<dbReference type="AlphaFoldDB" id="A0A417XZF1"/>
<dbReference type="Pfam" id="PF00196">
    <property type="entry name" value="GerE"/>
    <property type="match status" value="1"/>
</dbReference>
<dbReference type="PROSITE" id="PS50043">
    <property type="entry name" value="HTH_LUXR_2"/>
    <property type="match status" value="1"/>
</dbReference>
<dbReference type="Gene3D" id="1.10.10.10">
    <property type="entry name" value="Winged helix-like DNA-binding domain superfamily/Winged helix DNA-binding domain"/>
    <property type="match status" value="1"/>
</dbReference>
<dbReference type="SUPFAM" id="SSF48452">
    <property type="entry name" value="TPR-like"/>
    <property type="match status" value="1"/>
</dbReference>
<name>A0A417XZF1_9ACTN</name>
<dbReference type="PRINTS" id="PR00038">
    <property type="entry name" value="HTHLUXR"/>
</dbReference>
<dbReference type="InterPro" id="IPR016032">
    <property type="entry name" value="Sig_transdc_resp-reg_C-effctor"/>
</dbReference>
<dbReference type="PRINTS" id="PR00364">
    <property type="entry name" value="DISEASERSIST"/>
</dbReference>
<evidence type="ECO:0000313" key="3">
    <source>
        <dbReference type="Proteomes" id="UP000283644"/>
    </source>
</evidence>
<dbReference type="Pfam" id="PF13401">
    <property type="entry name" value="AAA_22"/>
    <property type="match status" value="1"/>
</dbReference>
<dbReference type="OrthoDB" id="3755432at2"/>
<keyword evidence="3" id="KW-1185">Reference proteome</keyword>
<dbReference type="SMART" id="SM00421">
    <property type="entry name" value="HTH_LUXR"/>
    <property type="match status" value="1"/>
</dbReference>
<gene>
    <name evidence="2" type="ORF">D0Z08_18365</name>
</gene>